<reference evidence="17" key="1">
    <citation type="submission" date="2025-08" db="UniProtKB">
        <authorList>
            <consortium name="RefSeq"/>
        </authorList>
    </citation>
    <scope>IDENTIFICATION</scope>
    <source>
        <tissue evidence="17">Muscle</tissue>
    </source>
</reference>
<dbReference type="KEGG" id="bvk:117235447"/>
<keyword evidence="15" id="KW-1133">Transmembrane helix</keyword>
<dbReference type="CDD" id="cd11056">
    <property type="entry name" value="CYP6-like"/>
    <property type="match status" value="1"/>
</dbReference>
<name>A0A6J3KJM7_9HYME</name>
<dbReference type="GO" id="GO:0005506">
    <property type="term" value="F:iron ion binding"/>
    <property type="evidence" value="ECO:0007669"/>
    <property type="project" value="InterPro"/>
</dbReference>
<dbReference type="SUPFAM" id="SSF48264">
    <property type="entry name" value="Cytochrome P450"/>
    <property type="match status" value="1"/>
</dbReference>
<dbReference type="GO" id="GO:0004497">
    <property type="term" value="F:monooxygenase activity"/>
    <property type="evidence" value="ECO:0007669"/>
    <property type="project" value="UniProtKB-KW"/>
</dbReference>
<keyword evidence="7" id="KW-0256">Endoplasmic reticulum</keyword>
<comment type="similarity">
    <text evidence="4 14">Belongs to the cytochrome P450 family.</text>
</comment>
<dbReference type="GO" id="GO:0020037">
    <property type="term" value="F:heme binding"/>
    <property type="evidence" value="ECO:0007669"/>
    <property type="project" value="InterPro"/>
</dbReference>
<protein>
    <submittedName>
        <fullName evidence="17">Cytochrome P450 6k1-like</fullName>
    </submittedName>
</protein>
<dbReference type="PRINTS" id="PR00463">
    <property type="entry name" value="EP450I"/>
</dbReference>
<keyword evidence="8" id="KW-0492">Microsome</keyword>
<keyword evidence="6 13" id="KW-0479">Metal-binding</keyword>
<evidence type="ECO:0000256" key="15">
    <source>
        <dbReference type="SAM" id="Phobius"/>
    </source>
</evidence>
<evidence type="ECO:0000256" key="14">
    <source>
        <dbReference type="RuleBase" id="RU000461"/>
    </source>
</evidence>
<evidence type="ECO:0000256" key="8">
    <source>
        <dbReference type="ARBA" id="ARBA00022848"/>
    </source>
</evidence>
<comment type="subcellular location">
    <subcellularLocation>
        <location evidence="3">Endoplasmic reticulum membrane</location>
        <topology evidence="3">Peripheral membrane protein</topology>
    </subcellularLocation>
    <subcellularLocation>
        <location evidence="2">Microsome membrane</location>
        <topology evidence="2">Peripheral membrane protein</topology>
    </subcellularLocation>
</comment>
<dbReference type="PANTHER" id="PTHR24292">
    <property type="entry name" value="CYTOCHROME P450"/>
    <property type="match status" value="1"/>
</dbReference>
<dbReference type="Gene3D" id="1.10.630.10">
    <property type="entry name" value="Cytochrome P450"/>
    <property type="match status" value="1"/>
</dbReference>
<dbReference type="RefSeq" id="XP_033353367.1">
    <property type="nucleotide sequence ID" value="XM_033497476.1"/>
</dbReference>
<dbReference type="GO" id="GO:0005789">
    <property type="term" value="C:endoplasmic reticulum membrane"/>
    <property type="evidence" value="ECO:0007669"/>
    <property type="project" value="UniProtKB-SubCell"/>
</dbReference>
<sequence length="500" mass="57852">MAILNSCFLNIFLTIAILVTFLLLYVKYRRTYWQRRGVPTLPAHWFFGNVKDVIQFKKSPSIVIGDLHSEASDNDDVLGIYIFHKPFLLLRNAELIKQILVKDFDYFPDRYFTAQSIRDKIGSSNLFTMHNPEWRQMRTKISPVFSSGKMKKLFHLIGETAGSMIKYLEQQFSHDAKTKTIFVRDIALRYTTDIISSVAFGIKVNSFDPETVQFFEKAQEGTRITFLRAIQFSVMFFFPQFSKWIAGQMLGSSTNYFRKIFWNSMDTRNMTKAKRGDLIDSLIDLKNKNDLKLEGDELVSQAAIFFVAGRESSVTTICLTLYELAKYPEIQKRTREEIHEKLKEHGMTYEAFQSMKYLNQVISETLRIYPPAPLIDRICVKDYKIPGTETVIEKGTPVYVALTGLHRDPRYFSNPQHFDPDRFSDENKDNIKQCTYMPFGDGPRVCVGVRLGLLQSSMALIAILKDYEISLDPTCNKDGIDVRNVFLTVTEDFRLNFTKL</sequence>
<keyword evidence="15" id="KW-0812">Transmembrane</keyword>
<dbReference type="AlphaFoldDB" id="A0A6J3KJM7"/>
<dbReference type="InterPro" id="IPR017972">
    <property type="entry name" value="Cyt_P450_CS"/>
</dbReference>
<dbReference type="InterPro" id="IPR002401">
    <property type="entry name" value="Cyt_P450_E_grp-I"/>
</dbReference>
<keyword evidence="10 13" id="KW-0408">Iron</keyword>
<feature type="binding site" description="axial binding residue" evidence="13">
    <location>
        <position position="446"/>
    </location>
    <ligand>
        <name>heme</name>
        <dbReference type="ChEBI" id="CHEBI:30413"/>
    </ligand>
    <ligandPart>
        <name>Fe</name>
        <dbReference type="ChEBI" id="CHEBI:18248"/>
    </ligandPart>
</feature>
<keyword evidence="16" id="KW-1185">Reference proteome</keyword>
<gene>
    <name evidence="17" type="primary">LOC117235447</name>
</gene>
<proteinExistence type="inferred from homology"/>
<dbReference type="Proteomes" id="UP000504631">
    <property type="component" value="Unplaced"/>
</dbReference>
<evidence type="ECO:0000256" key="9">
    <source>
        <dbReference type="ARBA" id="ARBA00023002"/>
    </source>
</evidence>
<evidence type="ECO:0000256" key="11">
    <source>
        <dbReference type="ARBA" id="ARBA00023033"/>
    </source>
</evidence>
<evidence type="ECO:0000256" key="13">
    <source>
        <dbReference type="PIRSR" id="PIRSR602401-1"/>
    </source>
</evidence>
<dbReference type="InterPro" id="IPR050476">
    <property type="entry name" value="Insect_CytP450_Detox"/>
</dbReference>
<accession>A0A6J3KJM7</accession>
<dbReference type="InterPro" id="IPR036396">
    <property type="entry name" value="Cyt_P450_sf"/>
</dbReference>
<evidence type="ECO:0000256" key="6">
    <source>
        <dbReference type="ARBA" id="ARBA00022723"/>
    </source>
</evidence>
<evidence type="ECO:0000256" key="7">
    <source>
        <dbReference type="ARBA" id="ARBA00022824"/>
    </source>
</evidence>
<dbReference type="InterPro" id="IPR001128">
    <property type="entry name" value="Cyt_P450"/>
</dbReference>
<evidence type="ECO:0000256" key="4">
    <source>
        <dbReference type="ARBA" id="ARBA00010617"/>
    </source>
</evidence>
<keyword evidence="5 13" id="KW-0349">Heme</keyword>
<dbReference type="FunFam" id="1.10.630.10:FF:000042">
    <property type="entry name" value="Cytochrome P450"/>
    <property type="match status" value="1"/>
</dbReference>
<dbReference type="PROSITE" id="PS00086">
    <property type="entry name" value="CYTOCHROME_P450"/>
    <property type="match status" value="1"/>
</dbReference>
<evidence type="ECO:0000256" key="1">
    <source>
        <dbReference type="ARBA" id="ARBA00001971"/>
    </source>
</evidence>
<feature type="transmembrane region" description="Helical" evidence="15">
    <location>
        <begin position="6"/>
        <end position="26"/>
    </location>
</feature>
<evidence type="ECO:0000313" key="17">
    <source>
        <dbReference type="RefSeq" id="XP_033353367.1"/>
    </source>
</evidence>
<dbReference type="GO" id="GO:0016705">
    <property type="term" value="F:oxidoreductase activity, acting on paired donors, with incorporation or reduction of molecular oxygen"/>
    <property type="evidence" value="ECO:0007669"/>
    <property type="project" value="InterPro"/>
</dbReference>
<keyword evidence="9 14" id="KW-0560">Oxidoreductase</keyword>
<comment type="cofactor">
    <cofactor evidence="1 13">
        <name>heme</name>
        <dbReference type="ChEBI" id="CHEBI:30413"/>
    </cofactor>
</comment>
<dbReference type="Pfam" id="PF00067">
    <property type="entry name" value="p450"/>
    <property type="match status" value="1"/>
</dbReference>
<evidence type="ECO:0000313" key="16">
    <source>
        <dbReference type="Proteomes" id="UP000504631"/>
    </source>
</evidence>
<dbReference type="PRINTS" id="PR00385">
    <property type="entry name" value="P450"/>
</dbReference>
<keyword evidence="11 14" id="KW-0503">Monooxygenase</keyword>
<dbReference type="PANTHER" id="PTHR24292:SF45">
    <property type="entry name" value="CYTOCHROME P450 6G1-RELATED"/>
    <property type="match status" value="1"/>
</dbReference>
<evidence type="ECO:0000256" key="5">
    <source>
        <dbReference type="ARBA" id="ARBA00022617"/>
    </source>
</evidence>
<keyword evidence="12 15" id="KW-0472">Membrane</keyword>
<dbReference type="GeneID" id="117235447"/>
<organism evidence="16 17">
    <name type="scientific">Bombus vosnesenskii</name>
    <dbReference type="NCBI Taxonomy" id="207650"/>
    <lineage>
        <taxon>Eukaryota</taxon>
        <taxon>Metazoa</taxon>
        <taxon>Ecdysozoa</taxon>
        <taxon>Arthropoda</taxon>
        <taxon>Hexapoda</taxon>
        <taxon>Insecta</taxon>
        <taxon>Pterygota</taxon>
        <taxon>Neoptera</taxon>
        <taxon>Endopterygota</taxon>
        <taxon>Hymenoptera</taxon>
        <taxon>Apocrita</taxon>
        <taxon>Aculeata</taxon>
        <taxon>Apoidea</taxon>
        <taxon>Anthophila</taxon>
        <taxon>Apidae</taxon>
        <taxon>Bombus</taxon>
        <taxon>Pyrobombus</taxon>
    </lineage>
</organism>
<evidence type="ECO:0000256" key="2">
    <source>
        <dbReference type="ARBA" id="ARBA00004174"/>
    </source>
</evidence>
<evidence type="ECO:0000256" key="12">
    <source>
        <dbReference type="ARBA" id="ARBA00023136"/>
    </source>
</evidence>
<evidence type="ECO:0000256" key="10">
    <source>
        <dbReference type="ARBA" id="ARBA00023004"/>
    </source>
</evidence>
<evidence type="ECO:0000256" key="3">
    <source>
        <dbReference type="ARBA" id="ARBA00004406"/>
    </source>
</evidence>